<proteinExistence type="predicted"/>
<evidence type="ECO:0000313" key="2">
    <source>
        <dbReference type="EnsemblProtists" id="HpaP812052"/>
    </source>
</evidence>
<dbReference type="VEuPathDB" id="FungiDB:HpaG812052"/>
<reference evidence="2" key="2">
    <citation type="submission" date="2015-06" db="UniProtKB">
        <authorList>
            <consortium name="EnsemblProtists"/>
        </authorList>
    </citation>
    <scope>IDENTIFICATION</scope>
    <source>
        <strain evidence="2">Emoy2</strain>
    </source>
</reference>
<dbReference type="Proteomes" id="UP000011713">
    <property type="component" value="Unassembled WGS sequence"/>
</dbReference>
<evidence type="ECO:0000313" key="3">
    <source>
        <dbReference type="Proteomes" id="UP000011713"/>
    </source>
</evidence>
<protein>
    <submittedName>
        <fullName evidence="2">Uncharacterized protein</fullName>
    </submittedName>
</protein>
<feature type="region of interest" description="Disordered" evidence="1">
    <location>
        <begin position="42"/>
        <end position="62"/>
    </location>
</feature>
<dbReference type="HOGENOM" id="CLU_2908838_0_0_1"/>
<accession>M4BZM9</accession>
<organism evidence="2 3">
    <name type="scientific">Hyaloperonospora arabidopsidis (strain Emoy2)</name>
    <name type="common">Downy mildew agent</name>
    <name type="synonym">Peronospora arabidopsidis</name>
    <dbReference type="NCBI Taxonomy" id="559515"/>
    <lineage>
        <taxon>Eukaryota</taxon>
        <taxon>Sar</taxon>
        <taxon>Stramenopiles</taxon>
        <taxon>Oomycota</taxon>
        <taxon>Peronosporomycetes</taxon>
        <taxon>Peronosporales</taxon>
        <taxon>Peronosporaceae</taxon>
        <taxon>Hyaloperonospora</taxon>
    </lineage>
</organism>
<feature type="compositionally biased region" description="Basic and acidic residues" evidence="1">
    <location>
        <begin position="44"/>
        <end position="62"/>
    </location>
</feature>
<dbReference type="EnsemblProtists" id="HpaT812052">
    <property type="protein sequence ID" value="HpaP812052"/>
    <property type="gene ID" value="HpaG812052"/>
</dbReference>
<dbReference type="InParanoid" id="M4BZM9"/>
<evidence type="ECO:0000256" key="1">
    <source>
        <dbReference type="SAM" id="MobiDB-lite"/>
    </source>
</evidence>
<dbReference type="EMBL" id="JH598063">
    <property type="status" value="NOT_ANNOTATED_CDS"/>
    <property type="molecule type" value="Genomic_DNA"/>
</dbReference>
<sequence length="62" mass="6906">MRYCVRAAATDVPKDQVHFLRTQRRLDSFSYTKKVAGGSLADSGAERRTTEGREAGIECDRA</sequence>
<dbReference type="AlphaFoldDB" id="M4BZM9"/>
<keyword evidence="3" id="KW-1185">Reference proteome</keyword>
<name>M4BZM9_HYAAE</name>
<reference evidence="3" key="1">
    <citation type="journal article" date="2010" name="Science">
        <title>Signatures of adaptation to obligate biotrophy in the Hyaloperonospora arabidopsidis genome.</title>
        <authorList>
            <person name="Baxter L."/>
            <person name="Tripathy S."/>
            <person name="Ishaque N."/>
            <person name="Boot N."/>
            <person name="Cabral A."/>
            <person name="Kemen E."/>
            <person name="Thines M."/>
            <person name="Ah-Fong A."/>
            <person name="Anderson R."/>
            <person name="Badejoko W."/>
            <person name="Bittner-Eddy P."/>
            <person name="Boore J.L."/>
            <person name="Chibucos M.C."/>
            <person name="Coates M."/>
            <person name="Dehal P."/>
            <person name="Delehaunty K."/>
            <person name="Dong S."/>
            <person name="Downton P."/>
            <person name="Dumas B."/>
            <person name="Fabro G."/>
            <person name="Fronick C."/>
            <person name="Fuerstenberg S.I."/>
            <person name="Fulton L."/>
            <person name="Gaulin E."/>
            <person name="Govers F."/>
            <person name="Hughes L."/>
            <person name="Humphray S."/>
            <person name="Jiang R.H."/>
            <person name="Judelson H."/>
            <person name="Kamoun S."/>
            <person name="Kyung K."/>
            <person name="Meijer H."/>
            <person name="Minx P."/>
            <person name="Morris P."/>
            <person name="Nelson J."/>
            <person name="Phuntumart V."/>
            <person name="Qutob D."/>
            <person name="Rehmany A."/>
            <person name="Rougon-Cardoso A."/>
            <person name="Ryden P."/>
            <person name="Torto-Alalibo T."/>
            <person name="Studholme D."/>
            <person name="Wang Y."/>
            <person name="Win J."/>
            <person name="Wood J."/>
            <person name="Clifton S.W."/>
            <person name="Rogers J."/>
            <person name="Van den Ackerveken G."/>
            <person name="Jones J.D."/>
            <person name="McDowell J.M."/>
            <person name="Beynon J."/>
            <person name="Tyler B.M."/>
        </authorList>
    </citation>
    <scope>NUCLEOTIDE SEQUENCE [LARGE SCALE GENOMIC DNA]</scope>
    <source>
        <strain evidence="3">Emoy2</strain>
    </source>
</reference>